<name>A6FWU0_9BACT</name>
<dbReference type="Gene3D" id="3.90.1580.10">
    <property type="entry name" value="paralog of FGE (formylglycine-generating enzyme)"/>
    <property type="match status" value="1"/>
</dbReference>
<feature type="domain" description="Sulfatase-modifying factor enzyme-like" evidence="1">
    <location>
        <begin position="31"/>
        <end position="276"/>
    </location>
</feature>
<dbReference type="OrthoDB" id="9768004at2"/>
<dbReference type="Proteomes" id="UP000005801">
    <property type="component" value="Unassembled WGS sequence"/>
</dbReference>
<evidence type="ECO:0000259" key="1">
    <source>
        <dbReference type="Pfam" id="PF03781"/>
    </source>
</evidence>
<dbReference type="InterPro" id="IPR005532">
    <property type="entry name" value="SUMF_dom"/>
</dbReference>
<dbReference type="InterPro" id="IPR042095">
    <property type="entry name" value="SUMF_sf"/>
</dbReference>
<sequence length="288" mass="32035">MSVTPAWAHASGHDTHGRWARFRVEGIETCMRWIPPGAFVMGSPADEPGRLEREGPAHPVALSRGFWMAQTPCTQALWRAVMGDNPSRYPSPERPVENVSWHDAQAFLSALAPRLPGLALPTEAQWEYACRAGSTTATHAGPVELRGLCDAPVLDAIAWYAGNSGVGFDLDEGYDSSEWPQMQHPHTRAGTRVVGLKRPNAWGLHDMLGNVWEWCADGRRRYTVDEQPVFDPIGTRGIKRCSRGGCWHAAARYCRAAFRYWHHPDNRSHYLGFRFIAPALAAQQPKAC</sequence>
<dbReference type="STRING" id="391625.PPSIR1_04838"/>
<accession>A6FWU0</accession>
<comment type="caution">
    <text evidence="2">The sequence shown here is derived from an EMBL/GenBank/DDBJ whole genome shotgun (WGS) entry which is preliminary data.</text>
</comment>
<evidence type="ECO:0000313" key="2">
    <source>
        <dbReference type="EMBL" id="EDM81764.1"/>
    </source>
</evidence>
<dbReference type="Pfam" id="PF03781">
    <property type="entry name" value="FGE-sulfatase"/>
    <property type="match status" value="1"/>
</dbReference>
<dbReference type="EMBL" id="ABCS01000001">
    <property type="protein sequence ID" value="EDM81764.1"/>
    <property type="molecule type" value="Genomic_DNA"/>
</dbReference>
<dbReference type="AlphaFoldDB" id="A6FWU0"/>
<proteinExistence type="predicted"/>
<reference evidence="2 3" key="1">
    <citation type="submission" date="2007-06" db="EMBL/GenBank/DDBJ databases">
        <authorList>
            <person name="Shimkets L."/>
            <person name="Ferriera S."/>
            <person name="Johnson J."/>
            <person name="Kravitz S."/>
            <person name="Beeson K."/>
            <person name="Sutton G."/>
            <person name="Rogers Y.-H."/>
            <person name="Friedman R."/>
            <person name="Frazier M."/>
            <person name="Venter J.C."/>
        </authorList>
    </citation>
    <scope>NUCLEOTIDE SEQUENCE [LARGE SCALE GENOMIC DNA]</scope>
    <source>
        <strain evidence="2 3">SIR-1</strain>
    </source>
</reference>
<dbReference type="InterPro" id="IPR051043">
    <property type="entry name" value="Sulfatase_Mod_Factor_Kinase"/>
</dbReference>
<dbReference type="RefSeq" id="WP_006968939.1">
    <property type="nucleotide sequence ID" value="NZ_ABCS01000001.1"/>
</dbReference>
<gene>
    <name evidence="2" type="ORF">PPSIR1_04838</name>
</gene>
<dbReference type="PANTHER" id="PTHR23150">
    <property type="entry name" value="SULFATASE MODIFYING FACTOR 1, 2"/>
    <property type="match status" value="1"/>
</dbReference>
<dbReference type="SUPFAM" id="SSF56436">
    <property type="entry name" value="C-type lectin-like"/>
    <property type="match status" value="1"/>
</dbReference>
<keyword evidence="3" id="KW-1185">Reference proteome</keyword>
<dbReference type="eggNOG" id="COG1262">
    <property type="taxonomic scope" value="Bacteria"/>
</dbReference>
<organism evidence="2 3">
    <name type="scientific">Plesiocystis pacifica SIR-1</name>
    <dbReference type="NCBI Taxonomy" id="391625"/>
    <lineage>
        <taxon>Bacteria</taxon>
        <taxon>Pseudomonadati</taxon>
        <taxon>Myxococcota</taxon>
        <taxon>Polyangia</taxon>
        <taxon>Nannocystales</taxon>
        <taxon>Nannocystaceae</taxon>
        <taxon>Plesiocystis</taxon>
    </lineage>
</organism>
<protein>
    <recommendedName>
        <fullName evidence="1">Sulfatase-modifying factor enzyme-like domain-containing protein</fullName>
    </recommendedName>
</protein>
<dbReference type="GO" id="GO:0120147">
    <property type="term" value="F:formylglycine-generating oxidase activity"/>
    <property type="evidence" value="ECO:0007669"/>
    <property type="project" value="TreeGrafter"/>
</dbReference>
<evidence type="ECO:0000313" key="3">
    <source>
        <dbReference type="Proteomes" id="UP000005801"/>
    </source>
</evidence>
<dbReference type="InterPro" id="IPR016187">
    <property type="entry name" value="CTDL_fold"/>
</dbReference>
<dbReference type="PANTHER" id="PTHR23150:SF19">
    <property type="entry name" value="FORMYLGLYCINE-GENERATING ENZYME"/>
    <property type="match status" value="1"/>
</dbReference>